<evidence type="ECO:0000256" key="5">
    <source>
        <dbReference type="ARBA" id="ARBA00022837"/>
    </source>
</evidence>
<dbReference type="EMBL" id="CAJOAZ010000068">
    <property type="protein sequence ID" value="CAF3515770.1"/>
    <property type="molecule type" value="Genomic_DNA"/>
</dbReference>
<dbReference type="GO" id="GO:0006508">
    <property type="term" value="P:proteolysis"/>
    <property type="evidence" value="ECO:0007669"/>
    <property type="project" value="UniProtKB-KW"/>
</dbReference>
<keyword evidence="2 7" id="KW-0479">Metal-binding</keyword>
<reference evidence="11" key="1">
    <citation type="submission" date="2021-02" db="EMBL/GenBank/DDBJ databases">
        <authorList>
            <person name="Nowell W R."/>
        </authorList>
    </citation>
    <scope>NUCLEOTIDE SEQUENCE</scope>
</reference>
<dbReference type="PANTHER" id="PTHR14218">
    <property type="entry name" value="PROTEASE S8 TRIPEPTIDYL PEPTIDASE I CLN2"/>
    <property type="match status" value="1"/>
</dbReference>
<comment type="caution">
    <text evidence="7">Lacks conserved residue(s) required for the propagation of feature annotation.</text>
</comment>
<dbReference type="GO" id="GO:0004252">
    <property type="term" value="F:serine-type endopeptidase activity"/>
    <property type="evidence" value="ECO:0007669"/>
    <property type="project" value="InterPro"/>
</dbReference>
<evidence type="ECO:0000256" key="3">
    <source>
        <dbReference type="ARBA" id="ARBA00022801"/>
    </source>
</evidence>
<feature type="binding site" evidence="7">
    <location>
        <position position="985"/>
    </location>
    <ligand>
        <name>Ca(2+)</name>
        <dbReference type="ChEBI" id="CHEBI:29108"/>
    </ligand>
</feature>
<evidence type="ECO:0000256" key="7">
    <source>
        <dbReference type="PROSITE-ProRule" id="PRU01032"/>
    </source>
</evidence>
<evidence type="ECO:0000256" key="6">
    <source>
        <dbReference type="ARBA" id="ARBA00023145"/>
    </source>
</evidence>
<accession>A0A818HWE3</accession>
<dbReference type="Gene3D" id="3.40.50.200">
    <property type="entry name" value="Peptidase S8/S53 domain"/>
    <property type="match status" value="1"/>
</dbReference>
<keyword evidence="1" id="KW-0645">Protease</keyword>
<keyword evidence="6" id="KW-0865">Zymogen</keyword>
<gene>
    <name evidence="11" type="ORF">OXD698_LOCUS2141</name>
</gene>
<feature type="region of interest" description="Disordered" evidence="8">
    <location>
        <begin position="295"/>
        <end position="339"/>
    </location>
</feature>
<keyword evidence="5 7" id="KW-0106">Calcium</keyword>
<dbReference type="PROSITE" id="PS51695">
    <property type="entry name" value="SEDOLISIN"/>
    <property type="match status" value="1"/>
</dbReference>
<dbReference type="InterPro" id="IPR050819">
    <property type="entry name" value="Tripeptidyl-peptidase_I"/>
</dbReference>
<feature type="transmembrane region" description="Helical" evidence="9">
    <location>
        <begin position="54"/>
        <end position="75"/>
    </location>
</feature>
<dbReference type="PANTHER" id="PTHR14218:SF15">
    <property type="entry name" value="TRIPEPTIDYL-PEPTIDASE 1"/>
    <property type="match status" value="1"/>
</dbReference>
<evidence type="ECO:0000256" key="9">
    <source>
        <dbReference type="SAM" id="Phobius"/>
    </source>
</evidence>
<organism evidence="11 12">
    <name type="scientific">Adineta steineri</name>
    <dbReference type="NCBI Taxonomy" id="433720"/>
    <lineage>
        <taxon>Eukaryota</taxon>
        <taxon>Metazoa</taxon>
        <taxon>Spiralia</taxon>
        <taxon>Gnathifera</taxon>
        <taxon>Rotifera</taxon>
        <taxon>Eurotatoria</taxon>
        <taxon>Bdelloidea</taxon>
        <taxon>Adinetida</taxon>
        <taxon>Adinetidae</taxon>
        <taxon>Adineta</taxon>
    </lineage>
</organism>
<dbReference type="Pfam" id="PF09286">
    <property type="entry name" value="Pro-kuma_activ"/>
    <property type="match status" value="1"/>
</dbReference>
<dbReference type="AlphaFoldDB" id="A0A818HWE3"/>
<evidence type="ECO:0000256" key="1">
    <source>
        <dbReference type="ARBA" id="ARBA00022670"/>
    </source>
</evidence>
<keyword evidence="9" id="KW-0472">Membrane</keyword>
<dbReference type="SUPFAM" id="SSF52743">
    <property type="entry name" value="Subtilisin-like"/>
    <property type="match status" value="1"/>
</dbReference>
<evidence type="ECO:0000313" key="12">
    <source>
        <dbReference type="Proteomes" id="UP000663844"/>
    </source>
</evidence>
<dbReference type="InterPro" id="IPR036852">
    <property type="entry name" value="Peptidase_S8/S53_dom_sf"/>
</dbReference>
<dbReference type="CDD" id="cd11377">
    <property type="entry name" value="Pro-peptidase_S53"/>
    <property type="match status" value="1"/>
</dbReference>
<proteinExistence type="predicted"/>
<evidence type="ECO:0000256" key="2">
    <source>
        <dbReference type="ARBA" id="ARBA00022723"/>
    </source>
</evidence>
<feature type="binding site" evidence="7">
    <location>
        <position position="961"/>
    </location>
    <ligand>
        <name>Ca(2+)</name>
        <dbReference type="ChEBI" id="CHEBI:29108"/>
    </ligand>
</feature>
<dbReference type="InterPro" id="IPR015366">
    <property type="entry name" value="S53_propep"/>
</dbReference>
<sequence length="1021" mass="115457">MSVDDKYHKDEFELQHMVTNEHQQETVAEMTAQEHRLKTISSRTYGVSKTKIKIVYAGLLLLFIVSGGIIALDYYRTAQVNDANIEKEQDETKMLHDWESGKNIVMDNKMSEMKTSQQLEQLDEDDNVENKSERLPQLRSYAHRDRSSSSKSIGHMNTYIRSKNRDDGGRRSYQRFRFPVARYSRRDMPFKGPFVSFMPWTPIVADRSTKQTIIYSKTEVYVIPPLINTYGDSYSIAELIASKDASLYRSGGPLVDPIHMNRFFQRQSLSGPNIPMINSRYGGFKGGVRTNLGSFSISKPYETRPNIDSTYESDEKEEEKESSQEQEQENKYRPASNVNNYYYKRPRNRFVASNKTKMINTNILLGKPVHRPNEPSKIKPQPSTTKCQKVTLKGSPPHPWKKISSEPSDSDESITFYLIIKQDQAARKKLESLFWKITNPDSSEYQQWLTRSQINAILKTNTEALNAIKRWIEKESLISVNYIGDDTIQIKTTVEQASKCFSTEFHPYQNSNTGQTIHRTFDDICLPDEINEHVEFHLGLNDFRVIHKKPSKSHETIRPTSVDELTSGTTTIVTTTAAVVTKPYIIPQFVKKYYNIPEASNNDLSSLVSQGTLEFLGQYYSEQDLRLYGKLLELPIKPLKKNHILGHNNQSNPGPNSMIDIEQMAGLNPAAETWYFNYDESFNSSFGENFFTTTRLLNQLDEIPQVLTISYFEPEIGICSTVSDCDDKTLNAAKKYIDRTNLEFMKLAMRGITVLVLSGSSGANGFGGNNETVNCTNKVFYPGYPGSSSFITSVGATELINMRYESLPHQPSICSDKTAGVACVSDGYEVALSFNDTGSTSGGGFSTVMAQPSYQKDVVNRYFQESQCHKSELPKEYPPSSMYNRHGRAFPDVAALSVYGFTVTNGIYEQSISTSMSGPIWAGIVSILNSYSINITNRTLGFLNPLLYKMAKECPKCFKDITSGDNICLPGTCNDQCKGFQTSCGWDPVTGLGTPNVGKILKYIKKLLKKKMKETNNYHEE</sequence>
<feature type="region of interest" description="Disordered" evidence="8">
    <location>
        <begin position="113"/>
        <end position="171"/>
    </location>
</feature>
<comment type="cofactor">
    <cofactor evidence="7">
        <name>Ca(2+)</name>
        <dbReference type="ChEBI" id="CHEBI:29108"/>
    </cofactor>
    <text evidence="7">Binds 1 Ca(2+) ion per subunit.</text>
</comment>
<evidence type="ECO:0000256" key="4">
    <source>
        <dbReference type="ARBA" id="ARBA00022825"/>
    </source>
</evidence>
<protein>
    <recommendedName>
        <fullName evidence="10">Peptidase S53 domain-containing protein</fullName>
    </recommendedName>
</protein>
<dbReference type="Proteomes" id="UP000663844">
    <property type="component" value="Unassembled WGS sequence"/>
</dbReference>
<feature type="compositionally biased region" description="Basic and acidic residues" evidence="8">
    <location>
        <begin position="319"/>
        <end position="332"/>
    </location>
</feature>
<feature type="domain" description="Peptidase S53" evidence="10">
    <location>
        <begin position="584"/>
        <end position="1007"/>
    </location>
</feature>
<feature type="region of interest" description="Disordered" evidence="8">
    <location>
        <begin position="366"/>
        <end position="407"/>
    </location>
</feature>
<dbReference type="SUPFAM" id="SSF54897">
    <property type="entry name" value="Protease propeptides/inhibitors"/>
    <property type="match status" value="1"/>
</dbReference>
<keyword evidence="9" id="KW-0812">Transmembrane</keyword>
<feature type="binding site" evidence="7">
    <location>
        <position position="960"/>
    </location>
    <ligand>
        <name>Ca(2+)</name>
        <dbReference type="ChEBI" id="CHEBI:29108"/>
    </ligand>
</feature>
<dbReference type="SMART" id="SM00944">
    <property type="entry name" value="Pro-kuma_activ"/>
    <property type="match status" value="1"/>
</dbReference>
<keyword evidence="9" id="KW-1133">Transmembrane helix</keyword>
<keyword evidence="3" id="KW-0378">Hydrolase</keyword>
<keyword evidence="4" id="KW-0720">Serine protease</keyword>
<feature type="compositionally biased region" description="Basic and acidic residues" evidence="8">
    <location>
        <begin position="128"/>
        <end position="148"/>
    </location>
</feature>
<dbReference type="GO" id="GO:0008240">
    <property type="term" value="F:tripeptidyl-peptidase activity"/>
    <property type="evidence" value="ECO:0007669"/>
    <property type="project" value="TreeGrafter"/>
</dbReference>
<evidence type="ECO:0000259" key="10">
    <source>
        <dbReference type="PROSITE" id="PS51695"/>
    </source>
</evidence>
<dbReference type="GO" id="GO:0046872">
    <property type="term" value="F:metal ion binding"/>
    <property type="evidence" value="ECO:0007669"/>
    <property type="project" value="UniProtKB-UniRule"/>
</dbReference>
<evidence type="ECO:0000313" key="11">
    <source>
        <dbReference type="EMBL" id="CAF3515770.1"/>
    </source>
</evidence>
<dbReference type="InterPro" id="IPR030400">
    <property type="entry name" value="Sedolisin_dom"/>
</dbReference>
<name>A0A818HWE3_9BILA</name>
<feature type="binding site" evidence="7">
    <location>
        <position position="987"/>
    </location>
    <ligand>
        <name>Ca(2+)</name>
        <dbReference type="ChEBI" id="CHEBI:29108"/>
    </ligand>
</feature>
<comment type="caution">
    <text evidence="11">The sequence shown here is derived from an EMBL/GenBank/DDBJ whole genome shotgun (WGS) entry which is preliminary data.</text>
</comment>
<dbReference type="CDD" id="cd04056">
    <property type="entry name" value="Peptidases_S53"/>
    <property type="match status" value="1"/>
</dbReference>
<evidence type="ECO:0000256" key="8">
    <source>
        <dbReference type="SAM" id="MobiDB-lite"/>
    </source>
</evidence>